<sequence length="712" mass="79170">MRDALLSQLHMALLRQEIIQAELGKIERAMALRVATGGHQTQTTPMPMPWHGVATADAGRLQPWPFSVEQPMAGQNAGFDEHKLPDSNKDVLLSQLHMARLRQGIIESEVAQIERAMALGTATSGYQTQTTQMPMPMSMPWHGVAVVDAGRSKPWPLNATQTIFQQNPEFDEHKLPNSNMDLPPSKAPPAEKWELTGITIPVTKPKPPMKWNCTVCQVQVTSEHNLQQHFDGQKHLSNVATLDPTTKASDQKEKSTAEHSLGTEQKNTSSIKWSCCTCQANGTSQSTLEAHLKGKRHEQNITATCVKGDMDGMSKNVAMQEAKSHGINVPKNSEKLWPFIAKQPMAQEFDEHKLPDSNKVVPPSKTSHTEKWELTGITIPATKEKATSEQNLHQHYAGQKHLSSVATLDPATKASDQKAKSAVEPSLGTEQKKTSSRKWSCSTCQANGTSQSTLEAHLKGKRHQQNIAATYVEGNKDGMQEAKRRCINVPRNSEKLPSAWSCSICQVTCTCQMDLKNHLRGIRHREKVQSLLVQSKSMARDSESQKAKLNTDSRWICGICHAYCTSESDLNNHLASTRHQLNIQVLGEKVMQEKNNPPQVAKNQEPYSKWNCTMCEAKCNSESQFEGHCRSSRHHQKIEAILGKGKFAKESSWRTANALPFDGSKGKNAGSEMVEKQPALYFCEVCSLLCDNSTTLLHHRFGKKHRAKLCKK</sequence>
<dbReference type="SUPFAM" id="SSF57667">
    <property type="entry name" value="beta-beta-alpha zinc fingers"/>
    <property type="match status" value="7"/>
</dbReference>
<dbReference type="AlphaFoldDB" id="A0AAD8W107"/>
<dbReference type="PROSITE" id="PS00028">
    <property type="entry name" value="ZINC_FINGER_C2H2_1"/>
    <property type="match status" value="2"/>
</dbReference>
<dbReference type="InterPro" id="IPR003604">
    <property type="entry name" value="Matrin/U1-like-C_Znf_C2H2"/>
</dbReference>
<dbReference type="Proteomes" id="UP001231189">
    <property type="component" value="Unassembled WGS sequence"/>
</dbReference>
<evidence type="ECO:0000256" key="1">
    <source>
        <dbReference type="SAM" id="MobiDB-lite"/>
    </source>
</evidence>
<dbReference type="SMART" id="SM00451">
    <property type="entry name" value="ZnF_U1"/>
    <property type="match status" value="7"/>
</dbReference>
<name>A0AAD8W107_LOLMU</name>
<comment type="caution">
    <text evidence="3">The sequence shown here is derived from an EMBL/GenBank/DDBJ whole genome shotgun (WGS) entry which is preliminary data.</text>
</comment>
<protein>
    <recommendedName>
        <fullName evidence="2">C2H2-type domain-containing protein</fullName>
    </recommendedName>
</protein>
<dbReference type="PANTHER" id="PTHR47487:SF17">
    <property type="entry name" value="C2H2-TYPE DOMAIN-CONTAINING PROTEIN"/>
    <property type="match status" value="1"/>
</dbReference>
<feature type="region of interest" description="Disordered" evidence="1">
    <location>
        <begin position="244"/>
        <end position="265"/>
    </location>
</feature>
<feature type="domain" description="C2H2-type" evidence="2">
    <location>
        <begin position="502"/>
        <end position="524"/>
    </location>
</feature>
<dbReference type="GO" id="GO:0008270">
    <property type="term" value="F:zinc ion binding"/>
    <property type="evidence" value="ECO:0007669"/>
    <property type="project" value="InterPro"/>
</dbReference>
<dbReference type="GO" id="GO:0003676">
    <property type="term" value="F:nucleic acid binding"/>
    <property type="evidence" value="ECO:0007669"/>
    <property type="project" value="InterPro"/>
</dbReference>
<evidence type="ECO:0000259" key="2">
    <source>
        <dbReference type="PROSITE" id="PS00028"/>
    </source>
</evidence>
<dbReference type="Pfam" id="PF12874">
    <property type="entry name" value="zf-met"/>
    <property type="match status" value="6"/>
</dbReference>
<dbReference type="InterPro" id="IPR013087">
    <property type="entry name" value="Znf_C2H2_type"/>
</dbReference>
<feature type="region of interest" description="Disordered" evidence="1">
    <location>
        <begin position="410"/>
        <end position="434"/>
    </location>
</feature>
<organism evidence="3 4">
    <name type="scientific">Lolium multiflorum</name>
    <name type="common">Italian ryegrass</name>
    <name type="synonym">Lolium perenne subsp. multiflorum</name>
    <dbReference type="NCBI Taxonomy" id="4521"/>
    <lineage>
        <taxon>Eukaryota</taxon>
        <taxon>Viridiplantae</taxon>
        <taxon>Streptophyta</taxon>
        <taxon>Embryophyta</taxon>
        <taxon>Tracheophyta</taxon>
        <taxon>Spermatophyta</taxon>
        <taxon>Magnoliopsida</taxon>
        <taxon>Liliopsida</taxon>
        <taxon>Poales</taxon>
        <taxon>Poaceae</taxon>
        <taxon>BOP clade</taxon>
        <taxon>Pooideae</taxon>
        <taxon>Poodae</taxon>
        <taxon>Poeae</taxon>
        <taxon>Poeae Chloroplast Group 2 (Poeae type)</taxon>
        <taxon>Loliodinae</taxon>
        <taxon>Loliinae</taxon>
        <taxon>Lolium</taxon>
    </lineage>
</organism>
<dbReference type="InterPro" id="IPR036236">
    <property type="entry name" value="Znf_C2H2_sf"/>
</dbReference>
<reference evidence="3" key="1">
    <citation type="submission" date="2023-07" db="EMBL/GenBank/DDBJ databases">
        <title>A chromosome-level genome assembly of Lolium multiflorum.</title>
        <authorList>
            <person name="Chen Y."/>
            <person name="Copetti D."/>
            <person name="Kolliker R."/>
            <person name="Studer B."/>
        </authorList>
    </citation>
    <scope>NUCLEOTIDE SEQUENCE</scope>
    <source>
        <strain evidence="3">02402/16</strain>
        <tissue evidence="3">Leaf</tissue>
    </source>
</reference>
<gene>
    <name evidence="3" type="ORF">QYE76_005277</name>
</gene>
<feature type="domain" description="C2H2-type" evidence="2">
    <location>
        <begin position="213"/>
        <end position="235"/>
    </location>
</feature>
<dbReference type="PANTHER" id="PTHR47487">
    <property type="entry name" value="OS06G0651300 PROTEIN-RELATED"/>
    <property type="match status" value="1"/>
</dbReference>
<keyword evidence="4" id="KW-1185">Reference proteome</keyword>
<dbReference type="SMART" id="SM00355">
    <property type="entry name" value="ZnF_C2H2"/>
    <property type="match status" value="7"/>
</dbReference>
<dbReference type="EMBL" id="JAUUTY010000005">
    <property type="protein sequence ID" value="KAK1630962.1"/>
    <property type="molecule type" value="Genomic_DNA"/>
</dbReference>
<evidence type="ECO:0000313" key="4">
    <source>
        <dbReference type="Proteomes" id="UP001231189"/>
    </source>
</evidence>
<dbReference type="Gene3D" id="3.30.160.60">
    <property type="entry name" value="Classic Zinc Finger"/>
    <property type="match status" value="7"/>
</dbReference>
<evidence type="ECO:0000313" key="3">
    <source>
        <dbReference type="EMBL" id="KAK1630962.1"/>
    </source>
</evidence>
<proteinExistence type="predicted"/>
<accession>A0AAD8W107</accession>